<feature type="domain" description="Carbohydrate kinase PfkB" evidence="4">
    <location>
        <begin position="25"/>
        <end position="172"/>
    </location>
</feature>
<name>A0A0N8I012_9EURY</name>
<organism evidence="5 6">
    <name type="scientific">Halolamina pelagica</name>
    <dbReference type="NCBI Taxonomy" id="699431"/>
    <lineage>
        <taxon>Archaea</taxon>
        <taxon>Methanobacteriati</taxon>
        <taxon>Methanobacteriota</taxon>
        <taxon>Stenosarchaea group</taxon>
        <taxon>Halobacteria</taxon>
        <taxon>Halobacteriales</taxon>
        <taxon>Haloferacaceae</taxon>
    </lineage>
</organism>
<dbReference type="PANTHER" id="PTHR10584">
    <property type="entry name" value="SUGAR KINASE"/>
    <property type="match status" value="1"/>
</dbReference>
<dbReference type="SUPFAM" id="SSF53613">
    <property type="entry name" value="Ribokinase-like"/>
    <property type="match status" value="1"/>
</dbReference>
<evidence type="ECO:0000256" key="2">
    <source>
        <dbReference type="ARBA" id="ARBA00022777"/>
    </source>
</evidence>
<dbReference type="GO" id="GO:0016301">
    <property type="term" value="F:kinase activity"/>
    <property type="evidence" value="ECO:0007669"/>
    <property type="project" value="UniProtKB-KW"/>
</dbReference>
<dbReference type="PROSITE" id="PS00583">
    <property type="entry name" value="PFKB_KINASES_1"/>
    <property type="match status" value="1"/>
</dbReference>
<keyword evidence="6" id="KW-1185">Reference proteome</keyword>
<dbReference type="Pfam" id="PF00294">
    <property type="entry name" value="PfkB"/>
    <property type="match status" value="1"/>
</dbReference>
<dbReference type="EMBL" id="LGUC01000001">
    <property type="protein sequence ID" value="KPN31019.1"/>
    <property type="molecule type" value="Genomic_DNA"/>
</dbReference>
<evidence type="ECO:0000256" key="3">
    <source>
        <dbReference type="SAM" id="MobiDB-lite"/>
    </source>
</evidence>
<evidence type="ECO:0000313" key="6">
    <source>
        <dbReference type="Proteomes" id="UP000050535"/>
    </source>
</evidence>
<feature type="compositionally biased region" description="Low complexity" evidence="3">
    <location>
        <begin position="7"/>
        <end position="18"/>
    </location>
</feature>
<evidence type="ECO:0000256" key="1">
    <source>
        <dbReference type="ARBA" id="ARBA00022679"/>
    </source>
</evidence>
<keyword evidence="2 5" id="KW-0418">Kinase</keyword>
<dbReference type="Proteomes" id="UP000050535">
    <property type="component" value="Unassembled WGS sequence"/>
</dbReference>
<feature type="compositionally biased region" description="Basic residues" evidence="3">
    <location>
        <begin position="268"/>
        <end position="279"/>
    </location>
</feature>
<keyword evidence="1 5" id="KW-0808">Transferase</keyword>
<dbReference type="Gene3D" id="3.40.1190.20">
    <property type="match status" value="1"/>
</dbReference>
<dbReference type="EC" id="2.7.1.-" evidence="5"/>
<dbReference type="STRING" id="699431.SY89_01761"/>
<reference evidence="6" key="1">
    <citation type="submission" date="2013-11" db="EMBL/GenBank/DDBJ databases">
        <authorList>
            <person name="Hoang H.T."/>
            <person name="Killian M.L."/>
            <person name="Madson D.M."/>
            <person name="Arruda P.H.E."/>
            <person name="Sun D."/>
            <person name="Schwartz K.J."/>
            <person name="Yoon K."/>
        </authorList>
    </citation>
    <scope>NUCLEOTIDE SEQUENCE [LARGE SCALE GENOMIC DNA]</scope>
    <source>
        <strain evidence="6">CDK2</strain>
    </source>
</reference>
<proteinExistence type="predicted"/>
<feature type="compositionally biased region" description="Low complexity" evidence="3">
    <location>
        <begin position="252"/>
        <end position="267"/>
    </location>
</feature>
<dbReference type="AlphaFoldDB" id="A0A0N8I012"/>
<accession>A0A0N8I012</accession>
<sequence>MSDAGDDVPPADTASTADTDTDPDFVAVGAATVDRFYGVTNLPAPDGGAFAREVSERFGGVGANVATGVARLGRDSALLARLGDDDLGDRVLADLDAGPVSTALLRRGPGTTTHCVILRAPDGERMIVTAGDSTVRLRLDDADRDAIRAADAVFVTAYTPDPVTSEIVEIAAEPNGPALAFDLSGPIEELRDRGTEPATIDRVVEIADLFVTAELAAESYLDCPGHEAADVLRERGCSRGRSRSVPTARRCSTATSGPGSSRSTSPRSTRRGRATRSLRHWPNAGCSAATTPWKPVSSPQPRRR</sequence>
<comment type="caution">
    <text evidence="5">The sequence shown here is derived from an EMBL/GenBank/DDBJ whole genome shotgun (WGS) entry which is preliminary data.</text>
</comment>
<dbReference type="InterPro" id="IPR011611">
    <property type="entry name" value="PfkB_dom"/>
</dbReference>
<feature type="region of interest" description="Disordered" evidence="3">
    <location>
        <begin position="1"/>
        <end position="23"/>
    </location>
</feature>
<protein>
    <submittedName>
        <fullName evidence="5">Putative sugar kinase</fullName>
        <ecNumber evidence="5">2.7.1.-</ecNumber>
    </submittedName>
</protein>
<dbReference type="PATRIC" id="fig|699431.3.peg.1803"/>
<gene>
    <name evidence="5" type="ORF">SY89_01761</name>
</gene>
<feature type="region of interest" description="Disordered" evidence="3">
    <location>
        <begin position="237"/>
        <end position="304"/>
    </location>
</feature>
<evidence type="ECO:0000313" key="5">
    <source>
        <dbReference type="EMBL" id="KPN31019.1"/>
    </source>
</evidence>
<dbReference type="InterPro" id="IPR029056">
    <property type="entry name" value="Ribokinase-like"/>
</dbReference>
<dbReference type="InterPro" id="IPR002173">
    <property type="entry name" value="Carboh/pur_kinase_PfkB_CS"/>
</dbReference>
<dbReference type="PANTHER" id="PTHR10584:SF167">
    <property type="entry name" value="PFKB DOMAIN PROTEIN"/>
    <property type="match status" value="1"/>
</dbReference>
<evidence type="ECO:0000259" key="4">
    <source>
        <dbReference type="Pfam" id="PF00294"/>
    </source>
</evidence>